<keyword evidence="5" id="KW-1185">Reference proteome</keyword>
<proteinExistence type="predicted"/>
<accession>A0A917JMW9</accession>
<evidence type="ECO:0000313" key="4">
    <source>
        <dbReference type="Proteomes" id="UP000597989"/>
    </source>
</evidence>
<dbReference type="AlphaFoldDB" id="A0A917JMW9"/>
<dbReference type="Proteomes" id="UP000597989">
    <property type="component" value="Unassembled WGS sequence"/>
</dbReference>
<reference evidence="5" key="3">
    <citation type="journal article" date="2019" name="Int. J. Syst. Evol. Microbiol.">
        <title>The Global Catalogue of Microorganisms (GCM) 10K type strain sequencing project: providing services to taxonomists for standard genome sequencing and annotation.</title>
        <authorList>
            <consortium name="The Broad Institute Genomics Platform"/>
            <consortium name="The Broad Institute Genome Sequencing Center for Infectious Disease"/>
            <person name="Wu L."/>
            <person name="Ma J."/>
        </authorList>
    </citation>
    <scope>NUCLEOTIDE SEQUENCE [LARGE SCALE GENOMIC DNA]</scope>
    <source>
        <strain evidence="5">JCM 10664</strain>
    </source>
</reference>
<reference evidence="2" key="1">
    <citation type="journal article" date="2014" name="Int. J. Syst. Evol. Microbiol.">
        <title>Complete genome of a new Firmicutes species belonging to the dominant human colonic microbiota ('Ruminococcus bicirculans') reveals two chromosomes and a selective capacity to utilize plant glucans.</title>
        <authorList>
            <consortium name="NISC Comparative Sequencing Program"/>
            <person name="Wegmann U."/>
            <person name="Louis P."/>
            <person name="Goesmann A."/>
            <person name="Henrissat B."/>
            <person name="Duncan S.H."/>
            <person name="Flint H.J."/>
        </authorList>
    </citation>
    <scope>NUCLEOTIDE SEQUENCE</scope>
    <source>
        <strain evidence="2">JCM 10664</strain>
    </source>
</reference>
<gene>
    <name evidence="2" type="ORF">GCM10009545_40200</name>
    <name evidence="3" type="ORF">GCM10011581_07040</name>
</gene>
<reference evidence="2" key="5">
    <citation type="submission" date="2023-12" db="EMBL/GenBank/DDBJ databases">
        <authorList>
            <person name="Sun Q."/>
            <person name="Inoue M."/>
        </authorList>
    </citation>
    <scope>NUCLEOTIDE SEQUENCE</scope>
    <source>
        <strain evidence="2">JCM 10664</strain>
    </source>
</reference>
<protein>
    <submittedName>
        <fullName evidence="3">Uncharacterized protein</fullName>
    </submittedName>
</protein>
<reference evidence="3" key="4">
    <citation type="submission" date="2020-09" db="EMBL/GenBank/DDBJ databases">
        <authorList>
            <person name="Sun Q."/>
            <person name="Zhou Y."/>
        </authorList>
    </citation>
    <scope>NUCLEOTIDE SEQUENCE</scope>
    <source>
        <strain evidence="3">CGMCC 4.7206</strain>
    </source>
</reference>
<feature type="region of interest" description="Disordered" evidence="1">
    <location>
        <begin position="1"/>
        <end position="55"/>
    </location>
</feature>
<organism evidence="3 4">
    <name type="scientific">Saccharopolyspora thermophila</name>
    <dbReference type="NCBI Taxonomy" id="89367"/>
    <lineage>
        <taxon>Bacteria</taxon>
        <taxon>Bacillati</taxon>
        <taxon>Actinomycetota</taxon>
        <taxon>Actinomycetes</taxon>
        <taxon>Pseudonocardiales</taxon>
        <taxon>Pseudonocardiaceae</taxon>
        <taxon>Saccharopolyspora</taxon>
    </lineage>
</organism>
<evidence type="ECO:0000256" key="1">
    <source>
        <dbReference type="SAM" id="MobiDB-lite"/>
    </source>
</evidence>
<comment type="caution">
    <text evidence="3">The sequence shown here is derived from an EMBL/GenBank/DDBJ whole genome shotgun (WGS) entry which is preliminary data.</text>
</comment>
<evidence type="ECO:0000313" key="3">
    <source>
        <dbReference type="EMBL" id="GGI72677.1"/>
    </source>
</evidence>
<evidence type="ECO:0000313" key="5">
    <source>
        <dbReference type="Proteomes" id="UP001500220"/>
    </source>
</evidence>
<dbReference type="EMBL" id="BMMT01000002">
    <property type="protein sequence ID" value="GGI72677.1"/>
    <property type="molecule type" value="Genomic_DNA"/>
</dbReference>
<feature type="compositionally biased region" description="Basic and acidic residues" evidence="1">
    <location>
        <begin position="31"/>
        <end position="49"/>
    </location>
</feature>
<dbReference type="EMBL" id="BAAAHC010000017">
    <property type="protein sequence ID" value="GAA0533637.1"/>
    <property type="molecule type" value="Genomic_DNA"/>
</dbReference>
<dbReference type="Proteomes" id="UP001500220">
    <property type="component" value="Unassembled WGS sequence"/>
</dbReference>
<reference evidence="3 4" key="2">
    <citation type="journal article" date="2014" name="Int. J. Syst. Evol. Microbiol.">
        <title>Complete genome sequence of Corynebacterium casei LMG S-19264T (=DSM 44701T), isolated from a smear-ripened cheese.</title>
        <authorList>
            <consortium name="US DOE Joint Genome Institute (JGI-PGF)"/>
            <person name="Walter F."/>
            <person name="Albersmeier A."/>
            <person name="Kalinowski J."/>
            <person name="Ruckert C."/>
        </authorList>
    </citation>
    <scope>NUCLEOTIDE SEQUENCE [LARGE SCALE GENOMIC DNA]</scope>
    <source>
        <strain evidence="3 4">CGMCC 4.7206</strain>
    </source>
</reference>
<sequence>MAEQKFPTGDDRHQARRKTGTYFTLPSELAEQFRRSEQRLKSPDRGDKDQLEDDK</sequence>
<name>A0A917JMW9_9PSEU</name>
<dbReference type="RefSeq" id="WP_188985406.1">
    <property type="nucleotide sequence ID" value="NZ_BAAAHC010000017.1"/>
</dbReference>
<evidence type="ECO:0000313" key="2">
    <source>
        <dbReference type="EMBL" id="GAA0533637.1"/>
    </source>
</evidence>